<proteinExistence type="predicted"/>
<feature type="transmembrane region" description="Helical" evidence="1">
    <location>
        <begin position="78"/>
        <end position="97"/>
    </location>
</feature>
<keyword evidence="1" id="KW-0472">Membrane</keyword>
<gene>
    <name evidence="2" type="ORF">ACFORG_01815</name>
</gene>
<comment type="caution">
    <text evidence="2">The sequence shown here is derived from an EMBL/GenBank/DDBJ whole genome shotgun (WGS) entry which is preliminary data.</text>
</comment>
<protein>
    <submittedName>
        <fullName evidence="2">Uncharacterized protein</fullName>
    </submittedName>
</protein>
<sequence length="100" mass="11338">MDTGAARSGAALMLVALRFLVPLLVVLTVVYLSLSWRSRGIRRDKLEAKWEEKGLAGDREAFVERGLRRYDKSIRKKLLLGVYIVPLGLIALLIYVTNYM</sequence>
<reference evidence="3" key="1">
    <citation type="journal article" date="2019" name="Int. J. Syst. Evol. Microbiol.">
        <title>The Global Catalogue of Microorganisms (GCM) 10K type strain sequencing project: providing services to taxonomists for standard genome sequencing and annotation.</title>
        <authorList>
            <consortium name="The Broad Institute Genomics Platform"/>
            <consortium name="The Broad Institute Genome Sequencing Center for Infectious Disease"/>
            <person name="Wu L."/>
            <person name="Ma J."/>
        </authorList>
    </citation>
    <scope>NUCLEOTIDE SEQUENCE [LARGE SCALE GENOMIC DNA]</scope>
    <source>
        <strain evidence="3">KCTC 42911</strain>
    </source>
</reference>
<evidence type="ECO:0000313" key="3">
    <source>
        <dbReference type="Proteomes" id="UP001595629"/>
    </source>
</evidence>
<accession>A0ABV7TBV9</accession>
<dbReference type="RefSeq" id="WP_386733667.1">
    <property type="nucleotide sequence ID" value="NZ_JBHRXI010000001.1"/>
</dbReference>
<keyword evidence="1" id="KW-1133">Transmembrane helix</keyword>
<evidence type="ECO:0000256" key="1">
    <source>
        <dbReference type="SAM" id="Phobius"/>
    </source>
</evidence>
<feature type="transmembrane region" description="Helical" evidence="1">
    <location>
        <begin position="12"/>
        <end position="34"/>
    </location>
</feature>
<organism evidence="2 3">
    <name type="scientific">Lutimaribacter marinistellae</name>
    <dbReference type="NCBI Taxonomy" id="1820329"/>
    <lineage>
        <taxon>Bacteria</taxon>
        <taxon>Pseudomonadati</taxon>
        <taxon>Pseudomonadota</taxon>
        <taxon>Alphaproteobacteria</taxon>
        <taxon>Rhodobacterales</taxon>
        <taxon>Roseobacteraceae</taxon>
        <taxon>Lutimaribacter</taxon>
    </lineage>
</organism>
<keyword evidence="1" id="KW-0812">Transmembrane</keyword>
<dbReference type="Proteomes" id="UP001595629">
    <property type="component" value="Unassembled WGS sequence"/>
</dbReference>
<evidence type="ECO:0000313" key="2">
    <source>
        <dbReference type="EMBL" id="MFC3612484.1"/>
    </source>
</evidence>
<keyword evidence="3" id="KW-1185">Reference proteome</keyword>
<dbReference type="EMBL" id="JBHRXI010000001">
    <property type="protein sequence ID" value="MFC3612484.1"/>
    <property type="molecule type" value="Genomic_DNA"/>
</dbReference>
<name>A0ABV7TBV9_9RHOB</name>